<sequence length="154" mass="18202">MHGTSFRQTIFIQIKKTNHISHLWLRQLDPKHLQHRFNRGHSFFIFLSSILFPCGRANRECRANICLFTQRYIGNLLFQVTNSYTFAQTIKYSVLLPVPIAETYRMFILAQLFHIFSYLRLAKVNKIFNAANFYIEKHRSASSNLKTSFPKAQR</sequence>
<accession>I8WT95</accession>
<comment type="caution">
    <text evidence="1">The sequence shown here is derived from an EMBL/GenBank/DDBJ whole genome shotgun (WGS) entry which is preliminary data.</text>
</comment>
<dbReference type="PATRIC" id="fig|997877.3.peg.760"/>
<dbReference type="AlphaFoldDB" id="I8WT95"/>
<protein>
    <submittedName>
        <fullName evidence="1">Uncharacterized protein</fullName>
    </submittedName>
</protein>
<dbReference type="EMBL" id="AGXI01000003">
    <property type="protein sequence ID" value="EIY41102.1"/>
    <property type="molecule type" value="Genomic_DNA"/>
</dbReference>
<gene>
    <name evidence="1" type="ORF">HMPREF1065_00729</name>
</gene>
<dbReference type="Proteomes" id="UP000004019">
    <property type="component" value="Unassembled WGS sequence"/>
</dbReference>
<dbReference type="HOGENOM" id="CLU_1700688_0_0_10"/>
<organism evidence="1 2">
    <name type="scientific">Phocaeicola dorei CL03T12C01</name>
    <dbReference type="NCBI Taxonomy" id="997877"/>
    <lineage>
        <taxon>Bacteria</taxon>
        <taxon>Pseudomonadati</taxon>
        <taxon>Bacteroidota</taxon>
        <taxon>Bacteroidia</taxon>
        <taxon>Bacteroidales</taxon>
        <taxon>Bacteroidaceae</taxon>
        <taxon>Phocaeicola</taxon>
    </lineage>
</organism>
<name>I8WT95_9BACT</name>
<evidence type="ECO:0000313" key="2">
    <source>
        <dbReference type="Proteomes" id="UP000004019"/>
    </source>
</evidence>
<evidence type="ECO:0000313" key="1">
    <source>
        <dbReference type="EMBL" id="EIY41102.1"/>
    </source>
</evidence>
<reference evidence="1 2" key="1">
    <citation type="submission" date="2012-02" db="EMBL/GenBank/DDBJ databases">
        <title>The Genome Sequence of Bacteroides dorei CL03T12C01.</title>
        <authorList>
            <consortium name="The Broad Institute Genome Sequencing Platform"/>
            <person name="Earl A."/>
            <person name="Ward D."/>
            <person name="Feldgarden M."/>
            <person name="Gevers D."/>
            <person name="Zitomersky N.L."/>
            <person name="Coyne M.J."/>
            <person name="Comstock L.E."/>
            <person name="Young S.K."/>
            <person name="Zeng Q."/>
            <person name="Gargeya S."/>
            <person name="Fitzgerald M."/>
            <person name="Haas B."/>
            <person name="Abouelleil A."/>
            <person name="Alvarado L."/>
            <person name="Arachchi H.M."/>
            <person name="Berlin A."/>
            <person name="Chapman S.B."/>
            <person name="Gearin G."/>
            <person name="Goldberg J."/>
            <person name="Griggs A."/>
            <person name="Gujja S."/>
            <person name="Hansen M."/>
            <person name="Heiman D."/>
            <person name="Howarth C."/>
            <person name="Larimer J."/>
            <person name="Lui A."/>
            <person name="MacDonald P.J.P."/>
            <person name="McCowen C."/>
            <person name="Montmayeur A."/>
            <person name="Murphy C."/>
            <person name="Neiman D."/>
            <person name="Pearson M."/>
            <person name="Priest M."/>
            <person name="Roberts A."/>
            <person name="Saif S."/>
            <person name="Shea T."/>
            <person name="Sisk P."/>
            <person name="Stolte C."/>
            <person name="Sykes S."/>
            <person name="Wortman J."/>
            <person name="Nusbaum C."/>
            <person name="Birren B."/>
        </authorList>
    </citation>
    <scope>NUCLEOTIDE SEQUENCE [LARGE SCALE GENOMIC DNA]</scope>
    <source>
        <strain evidence="1 2">CL03T12C01</strain>
    </source>
</reference>
<proteinExistence type="predicted"/>